<dbReference type="GO" id="GO:0003714">
    <property type="term" value="F:transcription corepressor activity"/>
    <property type="evidence" value="ECO:0000318"/>
    <property type="project" value="GO_Central"/>
</dbReference>
<keyword evidence="11" id="KW-1185">Reference proteome</keyword>
<dbReference type="FunCoup" id="A0A251UJW9">
    <property type="interactions" value="2349"/>
</dbReference>
<feature type="region of interest" description="Disordered" evidence="7">
    <location>
        <begin position="217"/>
        <end position="248"/>
    </location>
</feature>
<dbReference type="AlphaFoldDB" id="A0A251UJW9"/>
<evidence type="ECO:0000256" key="1">
    <source>
        <dbReference type="ARBA" id="ARBA00004123"/>
    </source>
</evidence>
<evidence type="ECO:0000256" key="2">
    <source>
        <dbReference type="ARBA" id="ARBA00022723"/>
    </source>
</evidence>
<dbReference type="SMART" id="SM00249">
    <property type="entry name" value="PHD"/>
    <property type="match status" value="2"/>
</dbReference>
<dbReference type="GO" id="GO:0006357">
    <property type="term" value="P:regulation of transcription by RNA polymerase II"/>
    <property type="evidence" value="ECO:0000318"/>
    <property type="project" value="GO_Central"/>
</dbReference>
<feature type="compositionally biased region" description="Polar residues" evidence="7">
    <location>
        <begin position="813"/>
        <end position="822"/>
    </location>
</feature>
<evidence type="ECO:0000256" key="5">
    <source>
        <dbReference type="ARBA" id="ARBA00023242"/>
    </source>
</evidence>
<dbReference type="InterPro" id="IPR032308">
    <property type="entry name" value="TDBD"/>
</dbReference>
<evidence type="ECO:0000313" key="10">
    <source>
        <dbReference type="EMBL" id="OTG23343.1"/>
    </source>
</evidence>
<feature type="compositionally biased region" description="Basic and acidic residues" evidence="7">
    <location>
        <begin position="134"/>
        <end position="162"/>
    </location>
</feature>
<proteinExistence type="predicted"/>
<evidence type="ECO:0000256" key="4">
    <source>
        <dbReference type="ARBA" id="ARBA00022833"/>
    </source>
</evidence>
<accession>A0A251UJW9</accession>
<dbReference type="CDD" id="cd15532">
    <property type="entry name" value="PHD2_CHD_II"/>
    <property type="match status" value="1"/>
</dbReference>
<gene>
    <name evidence="10" type="ORF">HannXRQ_Chr06g0181421</name>
    <name evidence="9" type="ORF">HanXRQr2_Chr06g0267611</name>
</gene>
<dbReference type="Pfam" id="PF23209">
    <property type="entry name" value="IDM1_C"/>
    <property type="match status" value="1"/>
</dbReference>
<feature type="region of interest" description="Disordered" evidence="7">
    <location>
        <begin position="128"/>
        <end position="175"/>
    </location>
</feature>
<sequence>MKEVKKKTSSGCLIINNKVTDSVDLGEFETKKRGLDVFEFDEYDGLDDNRYMKDADDGRYRWIDSNRKSGERMESRNGETSRSEVEDDEADLPLSVLRKKYRLSSGKSIRLQGKNGVLKVMVNKDKQMGVSRSGYDHAMGDNPKETKPKVVHEKVLDRDGRDGQTSVNEDAKKKKSEMKLVKNGGNVKQIGVSRSGYDHAVADNQEETKPKVVHERNLRRDDRDGQTSVNEDAKKKKSEMKSVKKVSKIKKEMKVKRGSGTTEKQILREKIKDMLVAGGWSIDYRPRRGRDYMDAVYISPSGTGYWSIVKAYDVFQKEEKNDFKDGGGKVTPLREEIQDKLTRQGHKTPENGIKTYSRRSRKIGRCSLLVRAYDNKVENGDGFVPYTGKRTLLSWLVDSGVVRLREHVEYMHPRKTRVLQKGWITKDGIHCSCCSKIVTVSKFEAHAGSKVGQPFTNMFLESGKSLMQCQIDAWDRQGELERTGFYSVDVDGDDPNDDTCGLCGDGGDLICCDGCPSTFHQTCLDLPMLPQGDWLCPNCTCKYCEKIACTNATQDSLLTCYLCQKKYHESCSPETNVKPSESDYSDLSFCGHACHELYSQLQKLVGVKQELGSGFSWSLLHRSELPRDASSVELSQRVECNSMLAVAMSVMDECFLPFTDRRSEINLIRNVVFNCGSNLSRLNYSGFYTAILERVDEIVCAASIRIHGTKLAEMPFIGTRHLCRRRGMCRRLLSAIEAALSSLQVEKLIIPAVPEHMDTWTDVFGFQPLEESDKQQLKCMNMLVFPKTDMLQKALEKVKTDSGSQESKHSISVDESTSQEANASVALEKVKTDSGSQESKHSVSVDESTSQEANASVTPCEPEGMESVSVQKPIVEETGVQNVNS</sequence>
<dbReference type="InterPro" id="IPR011011">
    <property type="entry name" value="Znf_FYVE_PHD"/>
</dbReference>
<evidence type="ECO:0000313" key="11">
    <source>
        <dbReference type="Proteomes" id="UP000215914"/>
    </source>
</evidence>
<dbReference type="PANTHER" id="PTHR46309:SF1">
    <property type="entry name" value="PHD FINGER PROTEIN 12"/>
    <property type="match status" value="1"/>
</dbReference>
<dbReference type="Gramene" id="mRNA:HanXRQr2_Chr06g0267611">
    <property type="protein sequence ID" value="mRNA:HanXRQr2_Chr06g0267611"/>
    <property type="gene ID" value="HanXRQr2_Chr06g0267611"/>
</dbReference>
<keyword evidence="9" id="KW-0808">Transferase</keyword>
<feature type="compositionally biased region" description="Polar residues" evidence="7">
    <location>
        <begin position="845"/>
        <end position="857"/>
    </location>
</feature>
<dbReference type="GO" id="GO:0008270">
    <property type="term" value="F:zinc ion binding"/>
    <property type="evidence" value="ECO:0007669"/>
    <property type="project" value="UniProtKB-KW"/>
</dbReference>
<dbReference type="GO" id="GO:0005634">
    <property type="term" value="C:nucleus"/>
    <property type="evidence" value="ECO:0000318"/>
    <property type="project" value="GO_Central"/>
</dbReference>
<keyword evidence="9" id="KW-0012">Acyltransferase</keyword>
<dbReference type="Pfam" id="PF22970">
    <property type="entry name" value="DUF7028"/>
    <property type="match status" value="1"/>
</dbReference>
<reference evidence="9" key="3">
    <citation type="submission" date="2020-06" db="EMBL/GenBank/DDBJ databases">
        <title>Helianthus annuus Genome sequencing and assembly Release 2.</title>
        <authorList>
            <person name="Gouzy J."/>
            <person name="Langlade N."/>
            <person name="Munos S."/>
        </authorList>
    </citation>
    <scope>NUCLEOTIDE SEQUENCE</scope>
    <source>
        <tissue evidence="9">Leaves</tissue>
    </source>
</reference>
<dbReference type="GO" id="GO:0061733">
    <property type="term" value="F:protein-lysine-acetyltransferase activity"/>
    <property type="evidence" value="ECO:0007669"/>
    <property type="project" value="UniProtKB-EC"/>
</dbReference>
<feature type="region of interest" description="Disordered" evidence="7">
    <location>
        <begin position="64"/>
        <end position="90"/>
    </location>
</feature>
<keyword evidence="3 6" id="KW-0863">Zinc-finger</keyword>
<name>A0A251UJW9_HELAN</name>
<evidence type="ECO:0000259" key="8">
    <source>
        <dbReference type="PROSITE" id="PS50016"/>
    </source>
</evidence>
<evidence type="ECO:0000313" key="9">
    <source>
        <dbReference type="EMBL" id="KAF5803121.1"/>
    </source>
</evidence>
<dbReference type="EC" id="2.3.1.48" evidence="9"/>
<keyword evidence="4" id="KW-0862">Zinc</keyword>
<comment type="subcellular location">
    <subcellularLocation>
        <location evidence="1">Nucleus</location>
    </subcellularLocation>
</comment>
<dbReference type="InterPro" id="IPR001965">
    <property type="entry name" value="Znf_PHD"/>
</dbReference>
<feature type="compositionally biased region" description="Basic and acidic residues" evidence="7">
    <location>
        <begin position="64"/>
        <end position="84"/>
    </location>
</feature>
<dbReference type="Pfam" id="PF16135">
    <property type="entry name" value="TDBD"/>
    <property type="match status" value="1"/>
</dbReference>
<dbReference type="InterPro" id="IPR054292">
    <property type="entry name" value="DUF7028"/>
</dbReference>
<feature type="region of interest" description="Disordered" evidence="7">
    <location>
        <begin position="796"/>
        <end position="885"/>
    </location>
</feature>
<reference evidence="10" key="2">
    <citation type="submission" date="2017-02" db="EMBL/GenBank/DDBJ databases">
        <title>Sunflower complete genome.</title>
        <authorList>
            <person name="Langlade N."/>
            <person name="Munos S."/>
        </authorList>
    </citation>
    <scope>NUCLEOTIDE SEQUENCE [LARGE SCALE GENOMIC DNA]</scope>
    <source>
        <tissue evidence="10">Leaves</tissue>
    </source>
</reference>
<feature type="compositionally biased region" description="Basic and acidic residues" evidence="7">
    <location>
        <begin position="217"/>
        <end position="242"/>
    </location>
</feature>
<evidence type="ECO:0000256" key="6">
    <source>
        <dbReference type="PROSITE-ProRule" id="PRU00146"/>
    </source>
</evidence>
<reference evidence="9 11" key="1">
    <citation type="journal article" date="2017" name="Nature">
        <title>The sunflower genome provides insights into oil metabolism, flowering and Asterid evolution.</title>
        <authorList>
            <person name="Badouin H."/>
            <person name="Gouzy J."/>
            <person name="Grassa C.J."/>
            <person name="Murat F."/>
            <person name="Staton S.E."/>
            <person name="Cottret L."/>
            <person name="Lelandais-Briere C."/>
            <person name="Owens G.L."/>
            <person name="Carrere S."/>
            <person name="Mayjonade B."/>
            <person name="Legrand L."/>
            <person name="Gill N."/>
            <person name="Kane N.C."/>
            <person name="Bowers J.E."/>
            <person name="Hubner S."/>
            <person name="Bellec A."/>
            <person name="Berard A."/>
            <person name="Berges H."/>
            <person name="Blanchet N."/>
            <person name="Boniface M.C."/>
            <person name="Brunel D."/>
            <person name="Catrice O."/>
            <person name="Chaidir N."/>
            <person name="Claudel C."/>
            <person name="Donnadieu C."/>
            <person name="Faraut T."/>
            <person name="Fievet G."/>
            <person name="Helmstetter N."/>
            <person name="King M."/>
            <person name="Knapp S.J."/>
            <person name="Lai Z."/>
            <person name="Le Paslier M.C."/>
            <person name="Lippi Y."/>
            <person name="Lorenzon L."/>
            <person name="Mandel J.R."/>
            <person name="Marage G."/>
            <person name="Marchand G."/>
            <person name="Marquand E."/>
            <person name="Bret-Mestries E."/>
            <person name="Morien E."/>
            <person name="Nambeesan S."/>
            <person name="Nguyen T."/>
            <person name="Pegot-Espagnet P."/>
            <person name="Pouilly N."/>
            <person name="Raftis F."/>
            <person name="Sallet E."/>
            <person name="Schiex T."/>
            <person name="Thomas J."/>
            <person name="Vandecasteele C."/>
            <person name="Vares D."/>
            <person name="Vear F."/>
            <person name="Vautrin S."/>
            <person name="Crespi M."/>
            <person name="Mangin B."/>
            <person name="Burke J.M."/>
            <person name="Salse J."/>
            <person name="Munos S."/>
            <person name="Vincourt P."/>
            <person name="Rieseberg L.H."/>
            <person name="Langlade N.B."/>
        </authorList>
    </citation>
    <scope>NUCLEOTIDE SEQUENCE [LARGE SCALE GENOMIC DNA]</scope>
    <source>
        <strain evidence="11">cv. SF193</strain>
        <tissue evidence="9">Leaves</tissue>
    </source>
</reference>
<dbReference type="Proteomes" id="UP000215914">
    <property type="component" value="Chromosome 6"/>
</dbReference>
<dbReference type="Gene3D" id="3.30.40.10">
    <property type="entry name" value="Zinc/RING finger domain, C3HC4 (zinc finger)"/>
    <property type="match status" value="1"/>
</dbReference>
<keyword evidence="5" id="KW-0539">Nucleus</keyword>
<dbReference type="OrthoDB" id="429143at2759"/>
<dbReference type="PANTHER" id="PTHR46309">
    <property type="entry name" value="PHD FINGER PROTEIN 12"/>
    <property type="match status" value="1"/>
</dbReference>
<dbReference type="InterPro" id="IPR013083">
    <property type="entry name" value="Znf_RING/FYVE/PHD"/>
</dbReference>
<organism evidence="10 11">
    <name type="scientific">Helianthus annuus</name>
    <name type="common">Common sunflower</name>
    <dbReference type="NCBI Taxonomy" id="4232"/>
    <lineage>
        <taxon>Eukaryota</taxon>
        <taxon>Viridiplantae</taxon>
        <taxon>Streptophyta</taxon>
        <taxon>Embryophyta</taxon>
        <taxon>Tracheophyta</taxon>
        <taxon>Spermatophyta</taxon>
        <taxon>Magnoliopsida</taxon>
        <taxon>eudicotyledons</taxon>
        <taxon>Gunneridae</taxon>
        <taxon>Pentapetalae</taxon>
        <taxon>asterids</taxon>
        <taxon>campanulids</taxon>
        <taxon>Asterales</taxon>
        <taxon>Asteraceae</taxon>
        <taxon>Asteroideae</taxon>
        <taxon>Heliantheae alliance</taxon>
        <taxon>Heliantheae</taxon>
        <taxon>Helianthus</taxon>
    </lineage>
</organism>
<evidence type="ECO:0000256" key="3">
    <source>
        <dbReference type="ARBA" id="ARBA00022771"/>
    </source>
</evidence>
<dbReference type="PROSITE" id="PS50016">
    <property type="entry name" value="ZF_PHD_2"/>
    <property type="match status" value="1"/>
</dbReference>
<protein>
    <submittedName>
        <fullName evidence="9">Histone acetyltransferase chromatin regulator PHD family</fullName>
        <ecNumber evidence="9">2.3.1.48</ecNumber>
    </submittedName>
    <submittedName>
        <fullName evidence="10">Putative zinc finger, PHD-type</fullName>
    </submittedName>
</protein>
<keyword evidence="2" id="KW-0479">Metal-binding</keyword>
<dbReference type="EMBL" id="CM007895">
    <property type="protein sequence ID" value="OTG23343.1"/>
    <property type="molecule type" value="Genomic_DNA"/>
</dbReference>
<dbReference type="InterPro" id="IPR019787">
    <property type="entry name" value="Znf_PHD-finger"/>
</dbReference>
<dbReference type="EMBL" id="MNCJ02000321">
    <property type="protein sequence ID" value="KAF5803121.1"/>
    <property type="molecule type" value="Genomic_DNA"/>
</dbReference>
<dbReference type="InterPro" id="IPR042163">
    <property type="entry name" value="PHF12"/>
</dbReference>
<dbReference type="InterPro" id="IPR056511">
    <property type="entry name" value="IDM1_C"/>
</dbReference>
<dbReference type="Pfam" id="PF00628">
    <property type="entry name" value="PHD"/>
    <property type="match status" value="1"/>
</dbReference>
<feature type="compositionally biased region" description="Basic and acidic residues" evidence="7">
    <location>
        <begin position="796"/>
        <end position="812"/>
    </location>
</feature>
<dbReference type="STRING" id="4232.A0A251UJW9"/>
<dbReference type="SUPFAM" id="SSF57903">
    <property type="entry name" value="FYVE/PHD zinc finger"/>
    <property type="match status" value="1"/>
</dbReference>
<dbReference type="InParanoid" id="A0A251UJW9"/>
<feature type="domain" description="PHD-type" evidence="8">
    <location>
        <begin position="497"/>
        <end position="542"/>
    </location>
</feature>
<evidence type="ECO:0000256" key="7">
    <source>
        <dbReference type="SAM" id="MobiDB-lite"/>
    </source>
</evidence>
<feature type="compositionally biased region" description="Basic and acidic residues" evidence="7">
    <location>
        <begin position="828"/>
        <end position="844"/>
    </location>
</feature>